<gene>
    <name evidence="4" type="ORF">COCSADRAFT_188322</name>
</gene>
<keyword evidence="2" id="KW-0560">Oxidoreductase</keyword>
<sequence length="266" mass="28020">MSQRTPDMTLASTFTRTSHAHPTPTTNSPPGLIILIIGASHSISAVIVKAYVLAGASTLILAARPSSATELSSVSQRILSSCTKSSTPAPTIHLEQVDISSSSSVSSLAQRISSKLPNLDIVILNSGLTGPLVLHVDKGDPQDFSNVLDAIVKGTYHVAQYFIPLLKANEGGKKMFIAVGLIAACITEGPFASTAYCLAKLAQARLVEFLAEQYKGEGVLAVAVHPGAVNTKMASVATPESLRAFLSDDVELCGAFCVWLSREKRM</sequence>
<dbReference type="Proteomes" id="UP000016934">
    <property type="component" value="Unassembled WGS sequence"/>
</dbReference>
<proteinExistence type="inferred from homology"/>
<evidence type="ECO:0000256" key="1">
    <source>
        <dbReference type="ARBA" id="ARBA00006484"/>
    </source>
</evidence>
<dbReference type="KEGG" id="bsc:COCSADRAFT_188322"/>
<dbReference type="PRINTS" id="PR00081">
    <property type="entry name" value="GDHRDH"/>
</dbReference>
<evidence type="ECO:0008006" key="6">
    <source>
        <dbReference type="Google" id="ProtNLM"/>
    </source>
</evidence>
<comment type="similarity">
    <text evidence="1">Belongs to the short-chain dehydrogenases/reductases (SDR) family.</text>
</comment>
<dbReference type="eggNOG" id="KOG1611">
    <property type="taxonomic scope" value="Eukaryota"/>
</dbReference>
<evidence type="ECO:0000256" key="3">
    <source>
        <dbReference type="SAM" id="MobiDB-lite"/>
    </source>
</evidence>
<evidence type="ECO:0000313" key="4">
    <source>
        <dbReference type="EMBL" id="EMD67638.1"/>
    </source>
</evidence>
<dbReference type="GeneID" id="19133623"/>
<dbReference type="AlphaFoldDB" id="M2SKE3"/>
<evidence type="ECO:0000313" key="5">
    <source>
        <dbReference type="Proteomes" id="UP000016934"/>
    </source>
</evidence>
<dbReference type="OMA" id="IANTAYC"/>
<dbReference type="RefSeq" id="XP_007697243.1">
    <property type="nucleotide sequence ID" value="XM_007699053.1"/>
</dbReference>
<dbReference type="OrthoDB" id="1933717at2759"/>
<accession>M2SKE3</accession>
<dbReference type="PANTHER" id="PTHR43115:SF4">
    <property type="entry name" value="DEHYDROGENASE_REDUCTASE SDR FAMILY MEMBER 11"/>
    <property type="match status" value="1"/>
</dbReference>
<dbReference type="Gene3D" id="3.40.50.720">
    <property type="entry name" value="NAD(P)-binding Rossmann-like Domain"/>
    <property type="match status" value="1"/>
</dbReference>
<dbReference type="InterPro" id="IPR002347">
    <property type="entry name" value="SDR_fam"/>
</dbReference>
<evidence type="ECO:0000256" key="2">
    <source>
        <dbReference type="ARBA" id="ARBA00023002"/>
    </source>
</evidence>
<feature type="region of interest" description="Disordered" evidence="3">
    <location>
        <begin position="1"/>
        <end position="25"/>
    </location>
</feature>
<dbReference type="SUPFAM" id="SSF51735">
    <property type="entry name" value="NAD(P)-binding Rossmann-fold domains"/>
    <property type="match status" value="1"/>
</dbReference>
<reference evidence="4 5" key="1">
    <citation type="journal article" date="2012" name="PLoS Pathog.">
        <title>Diverse lifestyles and strategies of plant pathogenesis encoded in the genomes of eighteen Dothideomycetes fungi.</title>
        <authorList>
            <person name="Ohm R.A."/>
            <person name="Feau N."/>
            <person name="Henrissat B."/>
            <person name="Schoch C.L."/>
            <person name="Horwitz B.A."/>
            <person name="Barry K.W."/>
            <person name="Condon B.J."/>
            <person name="Copeland A.C."/>
            <person name="Dhillon B."/>
            <person name="Glaser F."/>
            <person name="Hesse C.N."/>
            <person name="Kosti I."/>
            <person name="LaButti K."/>
            <person name="Lindquist E.A."/>
            <person name="Lucas S."/>
            <person name="Salamov A.A."/>
            <person name="Bradshaw R.E."/>
            <person name="Ciuffetti L."/>
            <person name="Hamelin R.C."/>
            <person name="Kema G.H.J."/>
            <person name="Lawrence C."/>
            <person name="Scott J.A."/>
            <person name="Spatafora J.W."/>
            <person name="Turgeon B.G."/>
            <person name="de Wit P.J.G.M."/>
            <person name="Zhong S."/>
            <person name="Goodwin S.B."/>
            <person name="Grigoriev I.V."/>
        </authorList>
    </citation>
    <scope>NUCLEOTIDE SEQUENCE [LARGE SCALE GENOMIC DNA]</scope>
    <source>
        <strain evidence="5">ND90Pr / ATCC 201652</strain>
    </source>
</reference>
<dbReference type="HOGENOM" id="CLU_010194_8_0_1"/>
<reference evidence="5" key="2">
    <citation type="journal article" date="2013" name="PLoS Genet.">
        <title>Comparative genome structure, secondary metabolite, and effector coding capacity across Cochliobolus pathogens.</title>
        <authorList>
            <person name="Condon B.J."/>
            <person name="Leng Y."/>
            <person name="Wu D."/>
            <person name="Bushley K.E."/>
            <person name="Ohm R.A."/>
            <person name="Otillar R."/>
            <person name="Martin J."/>
            <person name="Schackwitz W."/>
            <person name="Grimwood J."/>
            <person name="MohdZainudin N."/>
            <person name="Xue C."/>
            <person name="Wang R."/>
            <person name="Manning V.A."/>
            <person name="Dhillon B."/>
            <person name="Tu Z.J."/>
            <person name="Steffenson B.J."/>
            <person name="Salamov A."/>
            <person name="Sun H."/>
            <person name="Lowry S."/>
            <person name="LaButti K."/>
            <person name="Han J."/>
            <person name="Copeland A."/>
            <person name="Lindquist E."/>
            <person name="Barry K."/>
            <person name="Schmutz J."/>
            <person name="Baker S.E."/>
            <person name="Ciuffetti L.M."/>
            <person name="Grigoriev I.V."/>
            <person name="Zhong S."/>
            <person name="Turgeon B.G."/>
        </authorList>
    </citation>
    <scope>NUCLEOTIDE SEQUENCE [LARGE SCALE GENOMIC DNA]</scope>
    <source>
        <strain evidence="5">ND90Pr / ATCC 201652</strain>
    </source>
</reference>
<dbReference type="InterPro" id="IPR036291">
    <property type="entry name" value="NAD(P)-bd_dom_sf"/>
</dbReference>
<dbReference type="Pfam" id="PF00106">
    <property type="entry name" value="adh_short"/>
    <property type="match status" value="1"/>
</dbReference>
<name>M2SKE3_COCSN</name>
<dbReference type="EMBL" id="KB445639">
    <property type="protein sequence ID" value="EMD67638.1"/>
    <property type="molecule type" value="Genomic_DNA"/>
</dbReference>
<dbReference type="GO" id="GO:0016491">
    <property type="term" value="F:oxidoreductase activity"/>
    <property type="evidence" value="ECO:0007669"/>
    <property type="project" value="UniProtKB-KW"/>
</dbReference>
<dbReference type="PANTHER" id="PTHR43115">
    <property type="entry name" value="DEHYDROGENASE/REDUCTASE SDR FAMILY MEMBER 11"/>
    <property type="match status" value="1"/>
</dbReference>
<keyword evidence="5" id="KW-1185">Reference proteome</keyword>
<feature type="compositionally biased region" description="Polar residues" evidence="3">
    <location>
        <begin position="1"/>
        <end position="17"/>
    </location>
</feature>
<organism evidence="4 5">
    <name type="scientific">Cochliobolus sativus (strain ND90Pr / ATCC 201652)</name>
    <name type="common">Common root rot and spot blotch fungus</name>
    <name type="synonym">Bipolaris sorokiniana</name>
    <dbReference type="NCBI Taxonomy" id="665912"/>
    <lineage>
        <taxon>Eukaryota</taxon>
        <taxon>Fungi</taxon>
        <taxon>Dikarya</taxon>
        <taxon>Ascomycota</taxon>
        <taxon>Pezizomycotina</taxon>
        <taxon>Dothideomycetes</taxon>
        <taxon>Pleosporomycetidae</taxon>
        <taxon>Pleosporales</taxon>
        <taxon>Pleosporineae</taxon>
        <taxon>Pleosporaceae</taxon>
        <taxon>Bipolaris</taxon>
    </lineage>
</organism>
<protein>
    <recommendedName>
        <fullName evidence="6">NAD(P)-binding protein</fullName>
    </recommendedName>
</protein>